<evidence type="ECO:0000313" key="14">
    <source>
        <dbReference type="Proteomes" id="UP001283361"/>
    </source>
</evidence>
<dbReference type="Pfam" id="PF22725">
    <property type="entry name" value="GFO_IDH_MocA_C3"/>
    <property type="match status" value="1"/>
</dbReference>
<protein>
    <recommendedName>
        <fullName evidence="5">Trans-1,2-dihydrobenzene-1,2-diol dehydrogenase</fullName>
        <ecNumber evidence="4">1.1.1.179</ecNumber>
        <ecNumber evidence="3">1.3.1.20</ecNumber>
    </recommendedName>
    <alternativeName>
        <fullName evidence="8">D-xylose 1-dehydrogenase</fullName>
    </alternativeName>
    <alternativeName>
        <fullName evidence="7">D-xylose-NADP dehydrogenase</fullName>
    </alternativeName>
    <alternativeName>
        <fullName evidence="6">Dimeric dihydrodiol dehydrogenase</fullName>
    </alternativeName>
</protein>
<dbReference type="GO" id="GO:0047115">
    <property type="term" value="F:trans-1,2-dihydrobenzene-1,2-diol dehydrogenase activity"/>
    <property type="evidence" value="ECO:0007669"/>
    <property type="project" value="UniProtKB-EC"/>
</dbReference>
<evidence type="ECO:0000256" key="4">
    <source>
        <dbReference type="ARBA" id="ARBA00038984"/>
    </source>
</evidence>
<organism evidence="13 14">
    <name type="scientific">Elysia crispata</name>
    <name type="common">lettuce slug</name>
    <dbReference type="NCBI Taxonomy" id="231223"/>
    <lineage>
        <taxon>Eukaryota</taxon>
        <taxon>Metazoa</taxon>
        <taxon>Spiralia</taxon>
        <taxon>Lophotrochozoa</taxon>
        <taxon>Mollusca</taxon>
        <taxon>Gastropoda</taxon>
        <taxon>Heterobranchia</taxon>
        <taxon>Euthyneura</taxon>
        <taxon>Panpulmonata</taxon>
        <taxon>Sacoglossa</taxon>
        <taxon>Placobranchoidea</taxon>
        <taxon>Plakobranchidae</taxon>
        <taxon>Elysia</taxon>
    </lineage>
</organism>
<evidence type="ECO:0000256" key="8">
    <source>
        <dbReference type="ARBA" id="ARBA00043025"/>
    </source>
</evidence>
<feature type="domain" description="Gfo/Idh/MocA-like oxidoreductase N-terminal" evidence="11">
    <location>
        <begin position="6"/>
        <end position="124"/>
    </location>
</feature>
<evidence type="ECO:0000259" key="11">
    <source>
        <dbReference type="Pfam" id="PF01408"/>
    </source>
</evidence>
<dbReference type="GO" id="GO:0047837">
    <property type="term" value="F:D-xylose 1-dehydrogenase (NADP+) activity"/>
    <property type="evidence" value="ECO:0007669"/>
    <property type="project" value="UniProtKB-EC"/>
</dbReference>
<dbReference type="PANTHER" id="PTHR22604:SF105">
    <property type="entry name" value="TRANS-1,2-DIHYDROBENZENE-1,2-DIOL DEHYDROGENASE"/>
    <property type="match status" value="1"/>
</dbReference>
<feature type="domain" description="GFO/IDH/MocA-like oxidoreductase" evidence="12">
    <location>
        <begin position="133"/>
        <end position="248"/>
    </location>
</feature>
<evidence type="ECO:0000256" key="10">
    <source>
        <dbReference type="ARBA" id="ARBA00049233"/>
    </source>
</evidence>
<dbReference type="EC" id="1.3.1.20" evidence="3"/>
<keyword evidence="14" id="KW-1185">Reference proteome</keyword>
<sequence length="337" mass="37551">MADSPLRWGVLGAGMITVDFCTCLNSLPEHKIVAIAARSKDRAEKFAEEYGIPKAYGSYEEAINDPDVDIIYISTHHISHVELSLASINAGKHVLCEKPMALSLAGCQKVLAAAKEKNVFFTEGFWTRFFPVYQFMQEQMNSGALGEVHTMQVSFTIAKDDLERMRKRELGGGGLMDLGCYTVQAANHVFKGRPESIHVQGTLTEDTGVDSSAVITLKYSGNKFAMLHYDMRTSGGANSFVIRGTKNNLVIPDKFWCPDRILVKDNQVKHFELPTLAKEGRMLFENTQGFVYEIQGIRECLLKGQTESSKISHEDSETISYILTEVQKQLGVSFDFP</sequence>
<reference evidence="13" key="1">
    <citation type="journal article" date="2023" name="G3 (Bethesda)">
        <title>A reference genome for the long-term kleptoplast-retaining sea slug Elysia crispata morphotype clarki.</title>
        <authorList>
            <person name="Eastman K.E."/>
            <person name="Pendleton A.L."/>
            <person name="Shaikh M.A."/>
            <person name="Suttiyut T."/>
            <person name="Ogas R."/>
            <person name="Tomko P."/>
            <person name="Gavelis G."/>
            <person name="Widhalm J.R."/>
            <person name="Wisecaver J.H."/>
        </authorList>
    </citation>
    <scope>NUCLEOTIDE SEQUENCE</scope>
    <source>
        <strain evidence="13">ECLA1</strain>
    </source>
</reference>
<comment type="catalytic activity">
    <reaction evidence="10">
        <text>D-xylose + NADP(+) = D-xylono-1,5-lactone + NADPH + H(+)</text>
        <dbReference type="Rhea" id="RHEA:22000"/>
        <dbReference type="ChEBI" id="CHEBI:15378"/>
        <dbReference type="ChEBI" id="CHEBI:15867"/>
        <dbReference type="ChEBI" id="CHEBI:53455"/>
        <dbReference type="ChEBI" id="CHEBI:57783"/>
        <dbReference type="ChEBI" id="CHEBI:58349"/>
        <dbReference type="EC" id="1.1.1.179"/>
    </reaction>
</comment>
<dbReference type="SUPFAM" id="SSF51735">
    <property type="entry name" value="NAD(P)-binding Rossmann-fold domains"/>
    <property type="match status" value="1"/>
</dbReference>
<dbReference type="PANTHER" id="PTHR22604">
    <property type="entry name" value="OXIDOREDUCTASES"/>
    <property type="match status" value="1"/>
</dbReference>
<dbReference type="GO" id="GO:0000166">
    <property type="term" value="F:nucleotide binding"/>
    <property type="evidence" value="ECO:0007669"/>
    <property type="project" value="InterPro"/>
</dbReference>
<evidence type="ECO:0000256" key="6">
    <source>
        <dbReference type="ARBA" id="ARBA00042926"/>
    </source>
</evidence>
<name>A0AAE1CZC2_9GAST</name>
<accession>A0AAE1CZC2</accession>
<evidence type="ECO:0000313" key="13">
    <source>
        <dbReference type="EMBL" id="KAK3745492.1"/>
    </source>
</evidence>
<dbReference type="Gene3D" id="3.40.50.720">
    <property type="entry name" value="NAD(P)-binding Rossmann-like Domain"/>
    <property type="match status" value="1"/>
</dbReference>
<evidence type="ECO:0000256" key="1">
    <source>
        <dbReference type="ARBA" id="ARBA00010928"/>
    </source>
</evidence>
<evidence type="ECO:0000256" key="9">
    <source>
        <dbReference type="ARBA" id="ARBA00047423"/>
    </source>
</evidence>
<dbReference type="InterPro" id="IPR036291">
    <property type="entry name" value="NAD(P)-bd_dom_sf"/>
</dbReference>
<dbReference type="SUPFAM" id="SSF55347">
    <property type="entry name" value="Glyceraldehyde-3-phosphate dehydrogenase-like, C-terminal domain"/>
    <property type="match status" value="1"/>
</dbReference>
<dbReference type="InterPro" id="IPR055170">
    <property type="entry name" value="GFO_IDH_MocA-like_dom"/>
</dbReference>
<gene>
    <name evidence="13" type="ORF">RRG08_016615</name>
</gene>
<keyword evidence="2" id="KW-0560">Oxidoreductase</keyword>
<evidence type="ECO:0000256" key="5">
    <source>
        <dbReference type="ARBA" id="ARBA00040603"/>
    </source>
</evidence>
<comment type="similarity">
    <text evidence="1">Belongs to the Gfo/Idh/MocA family.</text>
</comment>
<comment type="catalytic activity">
    <reaction evidence="9">
        <text>(1R,2R)-1,2-dihydrobenzene-1,2-diol + NADP(+) = catechol + NADPH + H(+)</text>
        <dbReference type="Rhea" id="RHEA:16729"/>
        <dbReference type="ChEBI" id="CHEBI:10702"/>
        <dbReference type="ChEBI" id="CHEBI:15378"/>
        <dbReference type="ChEBI" id="CHEBI:18135"/>
        <dbReference type="ChEBI" id="CHEBI:57783"/>
        <dbReference type="ChEBI" id="CHEBI:58349"/>
        <dbReference type="EC" id="1.3.1.20"/>
    </reaction>
</comment>
<dbReference type="AlphaFoldDB" id="A0AAE1CZC2"/>
<dbReference type="Gene3D" id="3.30.360.10">
    <property type="entry name" value="Dihydrodipicolinate Reductase, domain 2"/>
    <property type="match status" value="1"/>
</dbReference>
<dbReference type="InterPro" id="IPR000683">
    <property type="entry name" value="Gfo/Idh/MocA-like_OxRdtase_N"/>
</dbReference>
<dbReference type="Pfam" id="PF01408">
    <property type="entry name" value="GFO_IDH_MocA"/>
    <property type="match status" value="1"/>
</dbReference>
<evidence type="ECO:0000256" key="7">
    <source>
        <dbReference type="ARBA" id="ARBA00042988"/>
    </source>
</evidence>
<dbReference type="Proteomes" id="UP001283361">
    <property type="component" value="Unassembled WGS sequence"/>
</dbReference>
<comment type="caution">
    <text evidence="13">The sequence shown here is derived from an EMBL/GenBank/DDBJ whole genome shotgun (WGS) entry which is preliminary data.</text>
</comment>
<dbReference type="InterPro" id="IPR050984">
    <property type="entry name" value="Gfo/Idh/MocA_domain"/>
</dbReference>
<evidence type="ECO:0000256" key="3">
    <source>
        <dbReference type="ARBA" id="ARBA00038853"/>
    </source>
</evidence>
<evidence type="ECO:0000259" key="12">
    <source>
        <dbReference type="Pfam" id="PF22725"/>
    </source>
</evidence>
<dbReference type="EC" id="1.1.1.179" evidence="4"/>
<evidence type="ECO:0000256" key="2">
    <source>
        <dbReference type="ARBA" id="ARBA00023002"/>
    </source>
</evidence>
<proteinExistence type="inferred from homology"/>
<dbReference type="EMBL" id="JAWDGP010006217">
    <property type="protein sequence ID" value="KAK3745492.1"/>
    <property type="molecule type" value="Genomic_DNA"/>
</dbReference>